<accession>A0A2T7UMZ6</accession>
<dbReference type="RefSeq" id="WP_107751861.1">
    <property type="nucleotide sequence ID" value="NZ_QBKF01000005.1"/>
</dbReference>
<protein>
    <recommendedName>
        <fullName evidence="3">Hemerythrin-like domain-containing protein</fullName>
    </recommendedName>
</protein>
<reference evidence="1 2" key="1">
    <citation type="journal article" date="2011" name="Syst. Appl. Microbiol.">
        <title>Defluviimonas denitrificans gen. nov., sp. nov., and Pararhodobacter aggregans gen. nov., sp. nov., non-phototrophic Rhodobacteraceae from the biofilter of a marine aquaculture.</title>
        <authorList>
            <person name="Foesel B.U."/>
            <person name="Drake H.L."/>
            <person name="Schramm A."/>
        </authorList>
    </citation>
    <scope>NUCLEOTIDE SEQUENCE [LARGE SCALE GENOMIC DNA]</scope>
    <source>
        <strain evidence="1 2">D1-19</strain>
    </source>
</reference>
<evidence type="ECO:0008006" key="3">
    <source>
        <dbReference type="Google" id="ProtNLM"/>
    </source>
</evidence>
<evidence type="ECO:0000313" key="2">
    <source>
        <dbReference type="Proteomes" id="UP000244810"/>
    </source>
</evidence>
<name>A0A2T7UMZ6_9RHOB</name>
<sequence length="231" mass="25732">MNAKTDFKPAESAVRDLYYAVHKGLRLANARMLIALGQSDAADDGEVGAVLGRLSQHLDTCLIHLKHENAKIHALVDRRVPGGSDHADEDHEHHLESFIELRQLAAAVSAAAPAARAGALRRLYQRFALFVAEDFQHMHEEETRLMPLIAQHFSAEEIDGIEHSIVSSIAPEVMVPFMRVMLGAATRSERIATVTGMKAAMPTEVFGQMFAAIVHPRWRHDDWDEMERVLC</sequence>
<dbReference type="EMBL" id="QDDR01000010">
    <property type="protein sequence ID" value="PVE46036.1"/>
    <property type="molecule type" value="Genomic_DNA"/>
</dbReference>
<dbReference type="OrthoDB" id="5635488at2"/>
<proteinExistence type="predicted"/>
<dbReference type="Gene3D" id="1.20.120.520">
    <property type="entry name" value="nmb1532 protein domain like"/>
    <property type="match status" value="1"/>
</dbReference>
<gene>
    <name evidence="1" type="ORF">DDE23_17730</name>
</gene>
<dbReference type="AlphaFoldDB" id="A0A2T7UMZ6"/>
<keyword evidence="2" id="KW-1185">Reference proteome</keyword>
<organism evidence="1 2">
    <name type="scientific">Pararhodobacter aggregans</name>
    <dbReference type="NCBI Taxonomy" id="404875"/>
    <lineage>
        <taxon>Bacteria</taxon>
        <taxon>Pseudomonadati</taxon>
        <taxon>Pseudomonadota</taxon>
        <taxon>Alphaproteobacteria</taxon>
        <taxon>Rhodobacterales</taxon>
        <taxon>Paracoccaceae</taxon>
        <taxon>Pararhodobacter</taxon>
    </lineage>
</organism>
<comment type="caution">
    <text evidence="1">The sequence shown here is derived from an EMBL/GenBank/DDBJ whole genome shotgun (WGS) entry which is preliminary data.</text>
</comment>
<evidence type="ECO:0000313" key="1">
    <source>
        <dbReference type="EMBL" id="PVE46036.1"/>
    </source>
</evidence>
<dbReference type="Proteomes" id="UP000244810">
    <property type="component" value="Unassembled WGS sequence"/>
</dbReference>